<dbReference type="AlphaFoldDB" id="A0A8S1EDZ7"/>
<accession>A0A8S1EDZ7</accession>
<keyword evidence="1" id="KW-0472">Membrane</keyword>
<evidence type="ECO:0000256" key="1">
    <source>
        <dbReference type="SAM" id="Phobius"/>
    </source>
</evidence>
<reference evidence="2 3" key="1">
    <citation type="submission" date="2020-04" db="EMBL/GenBank/DDBJ databases">
        <authorList>
            <person name="Laetsch R D."/>
            <person name="Stevens L."/>
            <person name="Kumar S."/>
            <person name="Blaxter L. M."/>
        </authorList>
    </citation>
    <scope>NUCLEOTIDE SEQUENCE [LARGE SCALE GENOMIC DNA]</scope>
</reference>
<feature type="transmembrane region" description="Helical" evidence="1">
    <location>
        <begin position="99"/>
        <end position="126"/>
    </location>
</feature>
<name>A0A8S1EDZ7_9PELO</name>
<evidence type="ECO:0000313" key="3">
    <source>
        <dbReference type="Proteomes" id="UP000494206"/>
    </source>
</evidence>
<comment type="caution">
    <text evidence="2">The sequence shown here is derived from an EMBL/GenBank/DDBJ whole genome shotgun (WGS) entry which is preliminary data.</text>
</comment>
<dbReference type="Proteomes" id="UP000494206">
    <property type="component" value="Unassembled WGS sequence"/>
</dbReference>
<sequence length="184" mass="20762">MVVVFVISDHFIEIFLGNVLNLNIVRGCENIRECKEHNQNSTAITRPVYIDKSRKYHETLEVVALNSVDNLTSNTHITGQYFNLLATGKQPLRPFWPTLAAVLIIIFFFVTGLLACVYSLLSYALIEEDFRMRNDEREWLAAVARRQQIPRSPIVIFNDDASTATAIGAPSRTSVDSTQLSETV</sequence>
<keyword evidence="1" id="KW-1133">Transmembrane helix</keyword>
<dbReference type="OrthoDB" id="5843550at2759"/>
<organism evidence="2 3">
    <name type="scientific">Caenorhabditis bovis</name>
    <dbReference type="NCBI Taxonomy" id="2654633"/>
    <lineage>
        <taxon>Eukaryota</taxon>
        <taxon>Metazoa</taxon>
        <taxon>Ecdysozoa</taxon>
        <taxon>Nematoda</taxon>
        <taxon>Chromadorea</taxon>
        <taxon>Rhabditida</taxon>
        <taxon>Rhabditina</taxon>
        <taxon>Rhabditomorpha</taxon>
        <taxon>Rhabditoidea</taxon>
        <taxon>Rhabditidae</taxon>
        <taxon>Peloderinae</taxon>
        <taxon>Caenorhabditis</taxon>
    </lineage>
</organism>
<gene>
    <name evidence="2" type="ORF">CBOVIS_LOCUS1305</name>
</gene>
<dbReference type="EMBL" id="CADEPM010000001">
    <property type="protein sequence ID" value="CAB3397970.1"/>
    <property type="molecule type" value="Genomic_DNA"/>
</dbReference>
<keyword evidence="1" id="KW-0812">Transmembrane</keyword>
<protein>
    <submittedName>
        <fullName evidence="2">Uncharacterized protein</fullName>
    </submittedName>
</protein>
<proteinExistence type="predicted"/>
<evidence type="ECO:0000313" key="2">
    <source>
        <dbReference type="EMBL" id="CAB3397970.1"/>
    </source>
</evidence>
<keyword evidence="3" id="KW-1185">Reference proteome</keyword>